<name>A0AAN7WM42_9SACH</name>
<dbReference type="GO" id="GO:0000813">
    <property type="term" value="C:ESCRT I complex"/>
    <property type="evidence" value="ECO:0007669"/>
    <property type="project" value="InterPro"/>
</dbReference>
<dbReference type="InterPro" id="IPR019014">
    <property type="entry name" value="Mvb12"/>
</dbReference>
<keyword evidence="3" id="KW-1185">Reference proteome</keyword>
<evidence type="ECO:0000313" key="2">
    <source>
        <dbReference type="EMBL" id="KAK5778437.1"/>
    </source>
</evidence>
<feature type="domain" description="Multivesicular body sorting factor 12" evidence="1">
    <location>
        <begin position="13"/>
        <end position="106"/>
    </location>
</feature>
<comment type="caution">
    <text evidence="2">The sequence shown here is derived from an EMBL/GenBank/DDBJ whole genome shotgun (WGS) entry which is preliminary data.</text>
</comment>
<organism evidence="2 3">
    <name type="scientific">Arxiozyma heterogenica</name>
    <dbReference type="NCBI Taxonomy" id="278026"/>
    <lineage>
        <taxon>Eukaryota</taxon>
        <taxon>Fungi</taxon>
        <taxon>Dikarya</taxon>
        <taxon>Ascomycota</taxon>
        <taxon>Saccharomycotina</taxon>
        <taxon>Saccharomycetes</taxon>
        <taxon>Saccharomycetales</taxon>
        <taxon>Saccharomycetaceae</taxon>
        <taxon>Arxiozyma</taxon>
    </lineage>
</organism>
<proteinExistence type="predicted"/>
<dbReference type="GO" id="GO:0032509">
    <property type="term" value="P:endosome transport via multivesicular body sorting pathway"/>
    <property type="evidence" value="ECO:0007669"/>
    <property type="project" value="InterPro"/>
</dbReference>
<evidence type="ECO:0000259" key="1">
    <source>
        <dbReference type="Pfam" id="PF09452"/>
    </source>
</evidence>
<dbReference type="GO" id="GO:0043130">
    <property type="term" value="F:ubiquitin binding"/>
    <property type="evidence" value="ECO:0007669"/>
    <property type="project" value="InterPro"/>
</dbReference>
<dbReference type="AlphaFoldDB" id="A0AAN7WM42"/>
<protein>
    <recommendedName>
        <fullName evidence="1">Multivesicular body sorting factor 12 domain-containing protein</fullName>
    </recommendedName>
</protein>
<dbReference type="Proteomes" id="UP001306508">
    <property type="component" value="Unassembled WGS sequence"/>
</dbReference>
<dbReference type="Gene3D" id="6.10.250.1830">
    <property type="match status" value="1"/>
</dbReference>
<gene>
    <name evidence="2" type="ORF">RI543_004102</name>
</gene>
<sequence length="113" mass="13442">MSSENGINYQDLLRKIPLYNSYGTNYPKQIPPKLELHEIVPLNYKLQPLPPLNEIFDPWIEQCDKLLNECKEYKEEPRKFEEFYFKKYLSQIPPSLLDRKVLSPNKISPTNNI</sequence>
<accession>A0AAN7WM42</accession>
<dbReference type="Pfam" id="PF09452">
    <property type="entry name" value="Mvb12"/>
    <property type="match status" value="1"/>
</dbReference>
<dbReference type="EMBL" id="JAWIZZ010000053">
    <property type="protein sequence ID" value="KAK5778437.1"/>
    <property type="molecule type" value="Genomic_DNA"/>
</dbReference>
<evidence type="ECO:0000313" key="3">
    <source>
        <dbReference type="Proteomes" id="UP001306508"/>
    </source>
</evidence>
<reference evidence="3" key="1">
    <citation type="submission" date="2023-07" db="EMBL/GenBank/DDBJ databases">
        <title>A draft genome of Kazachstania heterogenica Y-27499.</title>
        <authorList>
            <person name="Donic C."/>
            <person name="Kralova J.S."/>
            <person name="Fidel L."/>
            <person name="Ben-Dor S."/>
            <person name="Jung S."/>
        </authorList>
    </citation>
    <scope>NUCLEOTIDE SEQUENCE [LARGE SCALE GENOMIC DNA]</scope>
    <source>
        <strain evidence="3">Y27499</strain>
    </source>
</reference>